<protein>
    <submittedName>
        <fullName evidence="1">Uncharacterized protein</fullName>
    </submittedName>
</protein>
<comment type="caution">
    <text evidence="1">The sequence shown here is derived from an EMBL/GenBank/DDBJ whole genome shotgun (WGS) entry which is preliminary data.</text>
</comment>
<accession>A0A1Q5T8K5</accession>
<gene>
    <name evidence="1" type="ORF">PENSUB_10738</name>
</gene>
<evidence type="ECO:0000313" key="2">
    <source>
        <dbReference type="Proteomes" id="UP000186955"/>
    </source>
</evidence>
<reference evidence="1 2" key="1">
    <citation type="submission" date="2016-10" db="EMBL/GenBank/DDBJ databases">
        <title>Genome sequence of the ascomycete fungus Penicillium subrubescens.</title>
        <authorList>
            <person name="De Vries R.P."/>
            <person name="Peng M."/>
            <person name="Dilokpimol A."/>
            <person name="Hilden K."/>
            <person name="Makela M.R."/>
            <person name="Grigoriev I."/>
            <person name="Riley R."/>
            <person name="Granchi Z."/>
        </authorList>
    </citation>
    <scope>NUCLEOTIDE SEQUENCE [LARGE SCALE GENOMIC DNA]</scope>
    <source>
        <strain evidence="1 2">CBS 132785</strain>
    </source>
</reference>
<keyword evidence="2" id="KW-1185">Reference proteome</keyword>
<proteinExistence type="predicted"/>
<name>A0A1Q5T8K5_9EURO</name>
<dbReference type="OrthoDB" id="4403049at2759"/>
<evidence type="ECO:0000313" key="1">
    <source>
        <dbReference type="EMBL" id="OKO96563.1"/>
    </source>
</evidence>
<organism evidence="1 2">
    <name type="scientific">Penicillium subrubescens</name>
    <dbReference type="NCBI Taxonomy" id="1316194"/>
    <lineage>
        <taxon>Eukaryota</taxon>
        <taxon>Fungi</taxon>
        <taxon>Dikarya</taxon>
        <taxon>Ascomycota</taxon>
        <taxon>Pezizomycotina</taxon>
        <taxon>Eurotiomycetes</taxon>
        <taxon>Eurotiomycetidae</taxon>
        <taxon>Eurotiales</taxon>
        <taxon>Aspergillaceae</taxon>
        <taxon>Penicillium</taxon>
    </lineage>
</organism>
<dbReference type="EMBL" id="MNBE01000698">
    <property type="protein sequence ID" value="OKO96563.1"/>
    <property type="molecule type" value="Genomic_DNA"/>
</dbReference>
<sequence>MDGIIPSSLITDEWRQAYLEVLKEVRDEAVVRMRQEQSDEEEEDDEKEEEEVVDIPLCHELGLFLKYANGIQDPDFRSSGICPFEPVPAVGITEYAFSERANLEDYILDKANVDAYVDEDPDVKVGFLTGTGWRAQHDEWYSAYLYYHQEEDSRSPDPSLKDWAWRVCVFHAGLENSTALYGQYPRFNSLPEFLDWYSSWLEFVDMKVVKKNVRRHWGDDDYDSDME</sequence>
<dbReference type="Proteomes" id="UP000186955">
    <property type="component" value="Unassembled WGS sequence"/>
</dbReference>
<dbReference type="AlphaFoldDB" id="A0A1Q5T8K5"/>